<comment type="caution">
    <text evidence="4">The sequence shown here is derived from an EMBL/GenBank/DDBJ whole genome shotgun (WGS) entry which is preliminary data.</text>
</comment>
<evidence type="ECO:0000313" key="5">
    <source>
        <dbReference type="Proteomes" id="UP001501153"/>
    </source>
</evidence>
<proteinExistence type="predicted"/>
<name>A0ABP8ISF3_9BACT</name>
<dbReference type="RefSeq" id="WP_345238274.1">
    <property type="nucleotide sequence ID" value="NZ_BAABGZ010000081.1"/>
</dbReference>
<keyword evidence="1" id="KW-0808">Transferase</keyword>
<dbReference type="CDD" id="cd04301">
    <property type="entry name" value="NAT_SF"/>
    <property type="match status" value="1"/>
</dbReference>
<dbReference type="Proteomes" id="UP001501153">
    <property type="component" value="Unassembled WGS sequence"/>
</dbReference>
<evidence type="ECO:0000256" key="1">
    <source>
        <dbReference type="ARBA" id="ARBA00022679"/>
    </source>
</evidence>
<evidence type="ECO:0000256" key="2">
    <source>
        <dbReference type="ARBA" id="ARBA00023315"/>
    </source>
</evidence>
<dbReference type="SUPFAM" id="SSF55729">
    <property type="entry name" value="Acyl-CoA N-acyltransferases (Nat)"/>
    <property type="match status" value="1"/>
</dbReference>
<evidence type="ECO:0000259" key="3">
    <source>
        <dbReference type="PROSITE" id="PS51186"/>
    </source>
</evidence>
<keyword evidence="2" id="KW-0012">Acyltransferase</keyword>
<dbReference type="InterPro" id="IPR000182">
    <property type="entry name" value="GNAT_dom"/>
</dbReference>
<dbReference type="Gene3D" id="3.40.630.30">
    <property type="match status" value="1"/>
</dbReference>
<dbReference type="PROSITE" id="PS51186">
    <property type="entry name" value="GNAT"/>
    <property type="match status" value="1"/>
</dbReference>
<dbReference type="InterPro" id="IPR050832">
    <property type="entry name" value="Bact_Acetyltransf"/>
</dbReference>
<sequence>MSIIVSALPVSEASALIPQLAGLLQHVVDGGAALGFLAPLSPEGATAYWQEVVQDLEAGPRLLLVARHAETNEVLGTVQLDPATRPNGLHRAEVAKMMVHSKARRQGIGRQLLQALETQARQLGRTTLVLDTREGDVAEPLYQGMGYQRAGRIPDYARSSDGTLHATVVYYKLLGAEAESSTAALSPNPSK</sequence>
<dbReference type="EMBL" id="BAABGZ010000081">
    <property type="protein sequence ID" value="GAA4369678.1"/>
    <property type="molecule type" value="Genomic_DNA"/>
</dbReference>
<dbReference type="Pfam" id="PF00583">
    <property type="entry name" value="Acetyltransf_1"/>
    <property type="match status" value="1"/>
</dbReference>
<evidence type="ECO:0000313" key="4">
    <source>
        <dbReference type="EMBL" id="GAA4369678.1"/>
    </source>
</evidence>
<feature type="domain" description="N-acetyltransferase" evidence="3">
    <location>
        <begin position="3"/>
        <end position="175"/>
    </location>
</feature>
<keyword evidence="5" id="KW-1185">Reference proteome</keyword>
<accession>A0ABP8ISF3</accession>
<reference evidence="5" key="1">
    <citation type="journal article" date="2019" name="Int. J. Syst. Evol. Microbiol.">
        <title>The Global Catalogue of Microorganisms (GCM) 10K type strain sequencing project: providing services to taxonomists for standard genome sequencing and annotation.</title>
        <authorList>
            <consortium name="The Broad Institute Genomics Platform"/>
            <consortium name="The Broad Institute Genome Sequencing Center for Infectious Disease"/>
            <person name="Wu L."/>
            <person name="Ma J."/>
        </authorList>
    </citation>
    <scope>NUCLEOTIDE SEQUENCE [LARGE SCALE GENOMIC DNA]</scope>
    <source>
        <strain evidence="5">JCM 17923</strain>
    </source>
</reference>
<gene>
    <name evidence="4" type="ORF">GCM10023185_43550</name>
</gene>
<protein>
    <submittedName>
        <fullName evidence="4">GNAT family N-acetyltransferase</fullName>
    </submittedName>
</protein>
<dbReference type="PANTHER" id="PTHR43877">
    <property type="entry name" value="AMINOALKYLPHOSPHONATE N-ACETYLTRANSFERASE-RELATED-RELATED"/>
    <property type="match status" value="1"/>
</dbReference>
<dbReference type="InterPro" id="IPR016181">
    <property type="entry name" value="Acyl_CoA_acyltransferase"/>
</dbReference>
<organism evidence="4 5">
    <name type="scientific">Hymenobacter saemangeumensis</name>
    <dbReference type="NCBI Taxonomy" id="1084522"/>
    <lineage>
        <taxon>Bacteria</taxon>
        <taxon>Pseudomonadati</taxon>
        <taxon>Bacteroidota</taxon>
        <taxon>Cytophagia</taxon>
        <taxon>Cytophagales</taxon>
        <taxon>Hymenobacteraceae</taxon>
        <taxon>Hymenobacter</taxon>
    </lineage>
</organism>